<keyword evidence="3" id="KW-1185">Reference proteome</keyword>
<dbReference type="RefSeq" id="XP_007754751.1">
    <property type="nucleotide sequence ID" value="XM_007756561.1"/>
</dbReference>
<dbReference type="VEuPathDB" id="FungiDB:A1O7_02530"/>
<dbReference type="EMBL" id="AMGW01000002">
    <property type="protein sequence ID" value="EXJ62097.1"/>
    <property type="molecule type" value="Genomic_DNA"/>
</dbReference>
<keyword evidence="1" id="KW-0812">Transmembrane</keyword>
<dbReference type="AlphaFoldDB" id="W9W1Z7"/>
<dbReference type="HOGENOM" id="CLU_2291406_0_0_1"/>
<dbReference type="Proteomes" id="UP000019473">
    <property type="component" value="Unassembled WGS sequence"/>
</dbReference>
<protein>
    <submittedName>
        <fullName evidence="2">Uncharacterized protein</fullName>
    </submittedName>
</protein>
<reference evidence="2 3" key="1">
    <citation type="submission" date="2013-03" db="EMBL/GenBank/DDBJ databases">
        <title>The Genome Sequence of Cladophialophora yegresii CBS 114405.</title>
        <authorList>
            <consortium name="The Broad Institute Genomics Platform"/>
            <person name="Cuomo C."/>
            <person name="de Hoog S."/>
            <person name="Gorbushina A."/>
            <person name="Walker B."/>
            <person name="Young S.K."/>
            <person name="Zeng Q."/>
            <person name="Gargeya S."/>
            <person name="Fitzgerald M."/>
            <person name="Haas B."/>
            <person name="Abouelleil A."/>
            <person name="Allen A.W."/>
            <person name="Alvarado L."/>
            <person name="Arachchi H.M."/>
            <person name="Berlin A.M."/>
            <person name="Chapman S.B."/>
            <person name="Gainer-Dewar J."/>
            <person name="Goldberg J."/>
            <person name="Griggs A."/>
            <person name="Gujja S."/>
            <person name="Hansen M."/>
            <person name="Howarth C."/>
            <person name="Imamovic A."/>
            <person name="Ireland A."/>
            <person name="Larimer J."/>
            <person name="McCowan C."/>
            <person name="Murphy C."/>
            <person name="Pearson M."/>
            <person name="Poon T.W."/>
            <person name="Priest M."/>
            <person name="Roberts A."/>
            <person name="Saif S."/>
            <person name="Shea T."/>
            <person name="Sisk P."/>
            <person name="Sykes S."/>
            <person name="Wortman J."/>
            <person name="Nusbaum C."/>
            <person name="Birren B."/>
        </authorList>
    </citation>
    <scope>NUCLEOTIDE SEQUENCE [LARGE SCALE GENOMIC DNA]</scope>
    <source>
        <strain evidence="2 3">CBS 114405</strain>
    </source>
</reference>
<organism evidence="2 3">
    <name type="scientific">Cladophialophora yegresii CBS 114405</name>
    <dbReference type="NCBI Taxonomy" id="1182544"/>
    <lineage>
        <taxon>Eukaryota</taxon>
        <taxon>Fungi</taxon>
        <taxon>Dikarya</taxon>
        <taxon>Ascomycota</taxon>
        <taxon>Pezizomycotina</taxon>
        <taxon>Eurotiomycetes</taxon>
        <taxon>Chaetothyriomycetidae</taxon>
        <taxon>Chaetothyriales</taxon>
        <taxon>Herpotrichiellaceae</taxon>
        <taxon>Cladophialophora</taxon>
    </lineage>
</organism>
<name>W9W1Z7_9EURO</name>
<proteinExistence type="predicted"/>
<accession>W9W1Z7</accession>
<keyword evidence="1" id="KW-1133">Transmembrane helix</keyword>
<evidence type="ECO:0000313" key="2">
    <source>
        <dbReference type="EMBL" id="EXJ62097.1"/>
    </source>
</evidence>
<evidence type="ECO:0000313" key="3">
    <source>
        <dbReference type="Proteomes" id="UP000019473"/>
    </source>
</evidence>
<sequence>MDRANLSNAIVAGMGLDVSSPAFTQDDAASGGADTIVPSTGVPTTPFGSQSSVIVGVFFPTYVLLQPPSTGVIRNIRPRIILPTITLLRGMTLLAFGFIRD</sequence>
<dbReference type="GeneID" id="19177136"/>
<comment type="caution">
    <text evidence="2">The sequence shown here is derived from an EMBL/GenBank/DDBJ whole genome shotgun (WGS) entry which is preliminary data.</text>
</comment>
<gene>
    <name evidence="2" type="ORF">A1O7_02530</name>
</gene>
<evidence type="ECO:0000256" key="1">
    <source>
        <dbReference type="SAM" id="Phobius"/>
    </source>
</evidence>
<keyword evidence="1" id="KW-0472">Membrane</keyword>
<feature type="transmembrane region" description="Helical" evidence="1">
    <location>
        <begin position="80"/>
        <end position="99"/>
    </location>
</feature>